<dbReference type="InterPro" id="IPR006286">
    <property type="entry name" value="C56_PfpI-like"/>
</dbReference>
<dbReference type="AlphaFoldDB" id="B2J1E2"/>
<dbReference type="STRING" id="63737.Npun_F5030"/>
<dbReference type="GO" id="GO:0006508">
    <property type="term" value="P:proteolysis"/>
    <property type="evidence" value="ECO:0007669"/>
    <property type="project" value="UniProtKB-KW"/>
</dbReference>
<dbReference type="CDD" id="cd03134">
    <property type="entry name" value="GATase1_PfpI_like"/>
    <property type="match status" value="1"/>
</dbReference>
<dbReference type="SUPFAM" id="SSF52317">
    <property type="entry name" value="Class I glutamine amidotransferase-like"/>
    <property type="match status" value="1"/>
</dbReference>
<dbReference type="PROSITE" id="PS51276">
    <property type="entry name" value="PEPTIDASE_C56_PFPI"/>
    <property type="match status" value="1"/>
</dbReference>
<dbReference type="RefSeq" id="WP_012411327.1">
    <property type="nucleotide sequence ID" value="NC_010628.1"/>
</dbReference>
<keyword evidence="4" id="KW-1185">Reference proteome</keyword>
<dbReference type="EnsemblBacteria" id="ACC83373">
    <property type="protein sequence ID" value="ACC83373"/>
    <property type="gene ID" value="Npun_F5030"/>
</dbReference>
<dbReference type="InterPro" id="IPR002818">
    <property type="entry name" value="DJ-1/PfpI"/>
</dbReference>
<dbReference type="PANTHER" id="PTHR42733:SF12">
    <property type="entry name" value="PROTEINASE"/>
    <property type="match status" value="1"/>
</dbReference>
<dbReference type="Gene3D" id="3.40.50.880">
    <property type="match status" value="1"/>
</dbReference>
<dbReference type="PhylomeDB" id="B2J1E2"/>
<proteinExistence type="inferred from homology"/>
<dbReference type="GO" id="GO:0008233">
    <property type="term" value="F:peptidase activity"/>
    <property type="evidence" value="ECO:0007669"/>
    <property type="project" value="UniProtKB-KW"/>
</dbReference>
<keyword evidence="3" id="KW-0645">Protease</keyword>
<dbReference type="NCBIfam" id="TIGR01382">
    <property type="entry name" value="PfpI"/>
    <property type="match status" value="1"/>
</dbReference>
<gene>
    <name evidence="3" type="ordered locus">Npun_F5030</name>
</gene>
<evidence type="ECO:0000256" key="1">
    <source>
        <dbReference type="ARBA" id="ARBA00008542"/>
    </source>
</evidence>
<protein>
    <submittedName>
        <fullName evidence="3">Intracellular protease, PfpI family</fullName>
    </submittedName>
</protein>
<dbReference type="MEROPS" id="C56.001"/>
<dbReference type="Pfam" id="PF01965">
    <property type="entry name" value="DJ-1_PfpI"/>
    <property type="match status" value="1"/>
</dbReference>
<evidence type="ECO:0000313" key="3">
    <source>
        <dbReference type="EMBL" id="ACC83373.1"/>
    </source>
</evidence>
<dbReference type="EMBL" id="CP001037">
    <property type="protein sequence ID" value="ACC83373.1"/>
    <property type="molecule type" value="Genomic_DNA"/>
</dbReference>
<dbReference type="eggNOG" id="COG0693">
    <property type="taxonomic scope" value="Bacteria"/>
</dbReference>
<feature type="domain" description="DJ-1/PfpI" evidence="2">
    <location>
        <begin position="8"/>
        <end position="174"/>
    </location>
</feature>
<reference evidence="4" key="1">
    <citation type="submission" date="2008-04" db="EMBL/GenBank/DDBJ databases">
        <title>Complete sequence of chromosome of Nostoc punctiforme ATCC 29133.</title>
        <authorList>
            <consortium name="US DOE Joint Genome Institute"/>
            <person name="Copeland A."/>
            <person name="Lucas S."/>
            <person name="Lapidus A."/>
            <person name="Glavina del Rio T."/>
            <person name="Dalin E."/>
            <person name="Tice H."/>
            <person name="Pitluck S."/>
            <person name="Chain P."/>
            <person name="Malfatti S."/>
            <person name="Shin M."/>
            <person name="Vergez L."/>
            <person name="Schmutz J."/>
            <person name="Larimer F."/>
            <person name="Land M."/>
            <person name="Hauser L."/>
            <person name="Kyrpides N."/>
            <person name="Kim E."/>
            <person name="Meeks J.C."/>
            <person name="Elhai J."/>
            <person name="Campbell E.L."/>
            <person name="Thiel T."/>
            <person name="Longmire J."/>
            <person name="Potts M."/>
            <person name="Atlas R."/>
        </authorList>
    </citation>
    <scope>NUCLEOTIDE SEQUENCE [LARGE SCALE GENOMIC DNA]</scope>
    <source>
        <strain evidence="4">ATCC 29133 / PCC 73102</strain>
    </source>
</reference>
<name>B2J1E2_NOSP7</name>
<dbReference type="OrthoDB" id="9800516at2"/>
<sequence>MTKLTNLRVAVLATDGFEEAELTEPVKALKEAGAQVEILSTKSGQIQAFRHHDKSITVNVDRVLDRAEASEYDAVLLPGGALNADTLRMGPKVQSFLQQIQQAGKPFAVICHAAWELISANLVQGRTLTSYYTIQDDIRNAGGNWIDKEVVVDGNWVTSRQPDDIPAFNQEMLNLFAQFAPTASGSH</sequence>
<dbReference type="HOGENOM" id="CLU_000445_44_4_3"/>
<evidence type="ECO:0000259" key="2">
    <source>
        <dbReference type="Pfam" id="PF01965"/>
    </source>
</evidence>
<reference evidence="3 4" key="2">
    <citation type="journal article" date="2013" name="Plant Physiol.">
        <title>A Nostoc punctiforme Sugar Transporter Necessary to Establish a Cyanobacterium-Plant Symbiosis.</title>
        <authorList>
            <person name="Ekman M."/>
            <person name="Picossi S."/>
            <person name="Campbell E.L."/>
            <person name="Meeks J.C."/>
            <person name="Flores E."/>
        </authorList>
    </citation>
    <scope>NUCLEOTIDE SEQUENCE [LARGE SCALE GENOMIC DNA]</scope>
    <source>
        <strain evidence="4">ATCC 29133 / PCC 73102</strain>
    </source>
</reference>
<evidence type="ECO:0000313" key="4">
    <source>
        <dbReference type="Proteomes" id="UP000001191"/>
    </source>
</evidence>
<comment type="similarity">
    <text evidence="1">Belongs to the peptidase C56 family.</text>
</comment>
<accession>B2J1E2</accession>
<keyword evidence="3" id="KW-0378">Hydrolase</keyword>
<dbReference type="KEGG" id="npu:Npun_F5030"/>
<organism evidence="3 4">
    <name type="scientific">Nostoc punctiforme (strain ATCC 29133 / PCC 73102)</name>
    <dbReference type="NCBI Taxonomy" id="63737"/>
    <lineage>
        <taxon>Bacteria</taxon>
        <taxon>Bacillati</taxon>
        <taxon>Cyanobacteriota</taxon>
        <taxon>Cyanophyceae</taxon>
        <taxon>Nostocales</taxon>
        <taxon>Nostocaceae</taxon>
        <taxon>Nostoc</taxon>
    </lineage>
</organism>
<dbReference type="InterPro" id="IPR029062">
    <property type="entry name" value="Class_I_gatase-like"/>
</dbReference>
<dbReference type="Proteomes" id="UP000001191">
    <property type="component" value="Chromosome"/>
</dbReference>
<dbReference type="PANTHER" id="PTHR42733">
    <property type="entry name" value="DJ-1 PROTEIN"/>
    <property type="match status" value="1"/>
</dbReference>